<name>A0A5A7NR35_9MICC</name>
<dbReference type="Proteomes" id="UP000325307">
    <property type="component" value="Unassembled WGS sequence"/>
</dbReference>
<evidence type="ECO:0000313" key="2">
    <source>
        <dbReference type="EMBL" id="GER22261.1"/>
    </source>
</evidence>
<protein>
    <recommendedName>
        <fullName evidence="1">Zinc-ribbon 15 domain-containing protein</fullName>
    </recommendedName>
</protein>
<organism evidence="2 3">
    <name type="scientific">Zafaria cholistanensis</name>
    <dbReference type="NCBI Taxonomy" id="1682741"/>
    <lineage>
        <taxon>Bacteria</taxon>
        <taxon>Bacillati</taxon>
        <taxon>Actinomycetota</taxon>
        <taxon>Actinomycetes</taxon>
        <taxon>Micrococcales</taxon>
        <taxon>Micrococcaceae</taxon>
        <taxon>Zafaria</taxon>
    </lineage>
</organism>
<dbReference type="RefSeq" id="WP_149955889.1">
    <property type="nucleotide sequence ID" value="NZ_BKDJ01000002.1"/>
</dbReference>
<proteinExistence type="predicted"/>
<sequence length="77" mass="8708">MFFLFGMNSFNRRSVTGPARCQFCGREALQEVVEHGTRVSVFFIPVWTFGRSYHVTCTACGRQSSASRREAAALARR</sequence>
<dbReference type="InterPro" id="IPR031493">
    <property type="entry name" value="Zinc_ribbon_15"/>
</dbReference>
<dbReference type="EMBL" id="BKDJ01000002">
    <property type="protein sequence ID" value="GER22261.1"/>
    <property type="molecule type" value="Genomic_DNA"/>
</dbReference>
<evidence type="ECO:0000313" key="3">
    <source>
        <dbReference type="Proteomes" id="UP000325307"/>
    </source>
</evidence>
<gene>
    <name evidence="2" type="ORF">NCCP1664_07580</name>
</gene>
<feature type="domain" description="Zinc-ribbon 15" evidence="1">
    <location>
        <begin position="20"/>
        <end position="67"/>
    </location>
</feature>
<comment type="caution">
    <text evidence="2">The sequence shown here is derived from an EMBL/GenBank/DDBJ whole genome shotgun (WGS) entry which is preliminary data.</text>
</comment>
<dbReference type="AlphaFoldDB" id="A0A5A7NR35"/>
<keyword evidence="3" id="KW-1185">Reference proteome</keyword>
<evidence type="ECO:0000259" key="1">
    <source>
        <dbReference type="Pfam" id="PF17032"/>
    </source>
</evidence>
<accession>A0A5A7NR35</accession>
<dbReference type="Pfam" id="PF17032">
    <property type="entry name" value="Zn_ribbon_15"/>
    <property type="match status" value="1"/>
</dbReference>
<dbReference type="OrthoDB" id="4377018at2"/>
<reference evidence="2 3" key="1">
    <citation type="submission" date="2019-09" db="EMBL/GenBank/DDBJ databases">
        <title>Arthrobacter zafarii sp. nov., a moderately thermotolerant and halotolerant actinobacterium isolated from Cholistan desert soil of Pakistan.</title>
        <authorList>
            <person name="Amin A."/>
            <person name="Ahmed I."/>
            <person name="Khalid N."/>
            <person name="Schumann P."/>
            <person name="Busse H.J."/>
            <person name="Khan I.U."/>
            <person name="Li S."/>
            <person name="Li W.J."/>
        </authorList>
    </citation>
    <scope>NUCLEOTIDE SEQUENCE [LARGE SCALE GENOMIC DNA]</scope>
    <source>
        <strain evidence="2 3">NCCP-1664</strain>
    </source>
</reference>